<reference evidence="1" key="1">
    <citation type="submission" date="2020-05" db="EMBL/GenBank/DDBJ databases">
        <authorList>
            <person name="Chiriac C."/>
            <person name="Salcher M."/>
            <person name="Ghai R."/>
            <person name="Kavagutti S V."/>
        </authorList>
    </citation>
    <scope>NUCLEOTIDE SEQUENCE</scope>
</reference>
<evidence type="ECO:0000313" key="1">
    <source>
        <dbReference type="EMBL" id="CAB4939528.1"/>
    </source>
</evidence>
<sequence length="44" mass="4880">MKKWRLHLARVIKAYLLIDALPGVYAVHASRRATGDPSFGSTIV</sequence>
<dbReference type="EMBL" id="CAFBMK010000230">
    <property type="protein sequence ID" value="CAB4939528.1"/>
    <property type="molecule type" value="Genomic_DNA"/>
</dbReference>
<protein>
    <submittedName>
        <fullName evidence="1">Unannotated protein</fullName>
    </submittedName>
</protein>
<dbReference type="AlphaFoldDB" id="A0A6J7J859"/>
<organism evidence="1">
    <name type="scientific">freshwater metagenome</name>
    <dbReference type="NCBI Taxonomy" id="449393"/>
    <lineage>
        <taxon>unclassified sequences</taxon>
        <taxon>metagenomes</taxon>
        <taxon>ecological metagenomes</taxon>
    </lineage>
</organism>
<name>A0A6J7J859_9ZZZZ</name>
<gene>
    <name evidence="1" type="ORF">UFOPK3564_02859</name>
</gene>
<proteinExistence type="predicted"/>
<accession>A0A6J7J859</accession>